<gene>
    <name evidence="5" type="ORF">KUTeg_013824</name>
</gene>
<comment type="caution">
    <text evidence="5">The sequence shown here is derived from an EMBL/GenBank/DDBJ whole genome shotgun (WGS) entry which is preliminary data.</text>
</comment>
<dbReference type="InterPro" id="IPR000742">
    <property type="entry name" value="EGF"/>
</dbReference>
<dbReference type="Gene3D" id="2.60.120.200">
    <property type="match status" value="1"/>
</dbReference>
<evidence type="ECO:0000259" key="3">
    <source>
        <dbReference type="PROSITE" id="PS50025"/>
    </source>
</evidence>
<name>A0ABQ9EYM1_TEGGR</name>
<evidence type="ECO:0000313" key="5">
    <source>
        <dbReference type="EMBL" id="KAJ8308950.1"/>
    </source>
</evidence>
<feature type="domain" description="EGF-like" evidence="4">
    <location>
        <begin position="190"/>
        <end position="227"/>
    </location>
</feature>
<evidence type="ECO:0000313" key="6">
    <source>
        <dbReference type="Proteomes" id="UP001217089"/>
    </source>
</evidence>
<keyword evidence="2" id="KW-0245">EGF-like domain</keyword>
<proteinExistence type="predicted"/>
<accession>A0ABQ9EYM1</accession>
<dbReference type="PROSITE" id="PS50025">
    <property type="entry name" value="LAM_G_DOMAIN"/>
    <property type="match status" value="1"/>
</dbReference>
<dbReference type="PANTHER" id="PTHR15036:SF89">
    <property type="entry name" value="NEUREXIN 1, ISOFORM F"/>
    <property type="match status" value="1"/>
</dbReference>
<dbReference type="Pfam" id="PF02210">
    <property type="entry name" value="Laminin_G_2"/>
    <property type="match status" value="1"/>
</dbReference>
<dbReference type="InterPro" id="IPR001791">
    <property type="entry name" value="Laminin_G"/>
</dbReference>
<dbReference type="InterPro" id="IPR013320">
    <property type="entry name" value="ConA-like_dom_sf"/>
</dbReference>
<dbReference type="SUPFAM" id="SSF49899">
    <property type="entry name" value="Concanavalin A-like lectins/glucanases"/>
    <property type="match status" value="1"/>
</dbReference>
<dbReference type="SUPFAM" id="SSF57196">
    <property type="entry name" value="EGF/Laminin"/>
    <property type="match status" value="1"/>
</dbReference>
<organism evidence="5 6">
    <name type="scientific">Tegillarca granosa</name>
    <name type="common">Malaysian cockle</name>
    <name type="synonym">Anadara granosa</name>
    <dbReference type="NCBI Taxonomy" id="220873"/>
    <lineage>
        <taxon>Eukaryota</taxon>
        <taxon>Metazoa</taxon>
        <taxon>Spiralia</taxon>
        <taxon>Lophotrochozoa</taxon>
        <taxon>Mollusca</taxon>
        <taxon>Bivalvia</taxon>
        <taxon>Autobranchia</taxon>
        <taxon>Pteriomorphia</taxon>
        <taxon>Arcoida</taxon>
        <taxon>Arcoidea</taxon>
        <taxon>Arcidae</taxon>
        <taxon>Tegillarca</taxon>
    </lineage>
</organism>
<comment type="caution">
    <text evidence="2">Lacks conserved residue(s) required for the propagation of feature annotation.</text>
</comment>
<dbReference type="EMBL" id="JARBDR010000657">
    <property type="protein sequence ID" value="KAJ8308950.1"/>
    <property type="molecule type" value="Genomic_DNA"/>
</dbReference>
<evidence type="ECO:0000259" key="4">
    <source>
        <dbReference type="PROSITE" id="PS50026"/>
    </source>
</evidence>
<dbReference type="PROSITE" id="PS50026">
    <property type="entry name" value="EGF_3"/>
    <property type="match status" value="1"/>
</dbReference>
<sequence length="234" mass="26494">MIESKPITFETPESYIVLPSWDVGIRGGSISFTFQTNEPNGVIMYNSGMQNSDFFAFELLDGYLNFIIDLGSGSQKVKVFPKRVNDQKPHTVLLEHGTEKRGTVYFDGQPKHYVVPGDSSHLDLDGVLYVGGINDYKNIYTLPKELWAGILKYGFVGCLLDLAVNGNKVDILTVARKQRRSGIKDNCRVMEPQCMTRPCMHRGFCNEGWNRFVCDCRMTEYVGTICQTRKLCCF</sequence>
<dbReference type="PANTHER" id="PTHR15036">
    <property type="entry name" value="PIKACHURIN-LIKE PROTEIN"/>
    <property type="match status" value="1"/>
</dbReference>
<protein>
    <submittedName>
        <fullName evidence="5">Uncharacterized protein</fullName>
    </submittedName>
</protein>
<evidence type="ECO:0000256" key="1">
    <source>
        <dbReference type="ARBA" id="ARBA00023157"/>
    </source>
</evidence>
<reference evidence="5 6" key="1">
    <citation type="submission" date="2022-12" db="EMBL/GenBank/DDBJ databases">
        <title>Chromosome-level genome of Tegillarca granosa.</title>
        <authorList>
            <person name="Kim J."/>
        </authorList>
    </citation>
    <scope>NUCLEOTIDE SEQUENCE [LARGE SCALE GENOMIC DNA]</scope>
    <source>
        <strain evidence="5">Teg-2019</strain>
        <tissue evidence="5">Adductor muscle</tissue>
    </source>
</reference>
<dbReference type="SMART" id="SM00282">
    <property type="entry name" value="LamG"/>
    <property type="match status" value="1"/>
</dbReference>
<keyword evidence="6" id="KW-1185">Reference proteome</keyword>
<feature type="domain" description="Laminin G" evidence="3">
    <location>
        <begin position="5"/>
        <end position="187"/>
    </location>
</feature>
<keyword evidence="1" id="KW-1015">Disulfide bond</keyword>
<evidence type="ECO:0000256" key="2">
    <source>
        <dbReference type="PROSITE-ProRule" id="PRU00076"/>
    </source>
</evidence>
<dbReference type="Proteomes" id="UP001217089">
    <property type="component" value="Unassembled WGS sequence"/>
</dbReference>
<dbReference type="InterPro" id="IPR050372">
    <property type="entry name" value="Neurexin-related_CASP"/>
</dbReference>
<dbReference type="CDD" id="cd00110">
    <property type="entry name" value="LamG"/>
    <property type="match status" value="1"/>
</dbReference>
<dbReference type="Gene3D" id="2.10.25.10">
    <property type="entry name" value="Laminin"/>
    <property type="match status" value="1"/>
</dbReference>